<keyword evidence="3 8" id="KW-0602">Photosynthesis</keyword>
<feature type="transmembrane region" description="Helical" evidence="8">
    <location>
        <begin position="6"/>
        <end position="27"/>
    </location>
</feature>
<dbReference type="GO" id="GO:0009523">
    <property type="term" value="C:photosystem II"/>
    <property type="evidence" value="ECO:0007669"/>
    <property type="project" value="UniProtKB-KW"/>
</dbReference>
<dbReference type="GO" id="GO:0019684">
    <property type="term" value="P:photosynthesis, light reaction"/>
    <property type="evidence" value="ECO:0007669"/>
    <property type="project" value="InterPro"/>
</dbReference>
<dbReference type="RefSeq" id="WP_006101355.1">
    <property type="nucleotide sequence ID" value="NZ_DS989850.1"/>
</dbReference>
<dbReference type="GO" id="GO:0031676">
    <property type="term" value="C:plasma membrane-derived thylakoid membrane"/>
    <property type="evidence" value="ECO:0007669"/>
    <property type="project" value="UniProtKB-SubCell"/>
</dbReference>
<evidence type="ECO:0000313" key="10">
    <source>
        <dbReference type="Proteomes" id="UP000003835"/>
    </source>
</evidence>
<dbReference type="NCBIfam" id="TIGR03038">
    <property type="entry name" value="PS_II_psbM"/>
    <property type="match status" value="1"/>
</dbReference>
<sequence length="38" mass="4256">MQVNELGFVASLLFVLVPTVFLLILYIQTASRESNKNS</sequence>
<dbReference type="InterPro" id="IPR037269">
    <property type="entry name" value="PSII_PsbM_sf"/>
</dbReference>
<evidence type="ECO:0000313" key="9">
    <source>
        <dbReference type="EMBL" id="EDX75080.1"/>
    </source>
</evidence>
<dbReference type="STRING" id="118168.MC7420_2084"/>
<comment type="subcellular location">
    <subcellularLocation>
        <location evidence="8">Cellular thylakoid membrane</location>
        <topology evidence="8">Single-pass membrane protein</topology>
    </subcellularLocation>
    <subcellularLocation>
        <location evidence="1">Membrane</location>
        <topology evidence="1">Single-pass membrane protein</topology>
    </subcellularLocation>
</comment>
<dbReference type="HOGENOM" id="CLU_215415_0_0_3"/>
<dbReference type="eggNOG" id="ENOG50339PB">
    <property type="taxonomic scope" value="Bacteria"/>
</dbReference>
<organism evidence="9 10">
    <name type="scientific">Coleofasciculus chthonoplastes PCC 7420</name>
    <dbReference type="NCBI Taxonomy" id="118168"/>
    <lineage>
        <taxon>Bacteria</taxon>
        <taxon>Bacillati</taxon>
        <taxon>Cyanobacteriota</taxon>
        <taxon>Cyanophyceae</taxon>
        <taxon>Coleofasciculales</taxon>
        <taxon>Coleofasciculaceae</taxon>
        <taxon>Coleofasciculus</taxon>
    </lineage>
</organism>
<dbReference type="AlphaFoldDB" id="B4VS63"/>
<dbReference type="Proteomes" id="UP000003835">
    <property type="component" value="Unassembled WGS sequence"/>
</dbReference>
<evidence type="ECO:0000256" key="4">
    <source>
        <dbReference type="ARBA" id="ARBA00022692"/>
    </source>
</evidence>
<keyword evidence="10" id="KW-1185">Reference proteome</keyword>
<evidence type="ECO:0000256" key="7">
    <source>
        <dbReference type="ARBA" id="ARBA00023276"/>
    </source>
</evidence>
<dbReference type="InterPro" id="IPR007826">
    <property type="entry name" value="PSII_PsbM"/>
</dbReference>
<accession>B4VS63</accession>
<keyword evidence="5 8" id="KW-1133">Transmembrane helix</keyword>
<name>B4VS63_9CYAN</name>
<reference evidence="9 10" key="1">
    <citation type="submission" date="2008-07" db="EMBL/GenBank/DDBJ databases">
        <authorList>
            <person name="Tandeau de Marsac N."/>
            <person name="Ferriera S."/>
            <person name="Johnson J."/>
            <person name="Kravitz S."/>
            <person name="Beeson K."/>
            <person name="Sutton G."/>
            <person name="Rogers Y.-H."/>
            <person name="Friedman R."/>
            <person name="Frazier M."/>
            <person name="Venter J.C."/>
        </authorList>
    </citation>
    <scope>NUCLEOTIDE SEQUENCE [LARGE SCALE GENOMIC DNA]</scope>
    <source>
        <strain evidence="9 10">PCC 7420</strain>
    </source>
</reference>
<evidence type="ECO:0000256" key="6">
    <source>
        <dbReference type="ARBA" id="ARBA00023136"/>
    </source>
</evidence>
<comment type="similarity">
    <text evidence="8">Belongs to the PsbM family.</text>
</comment>
<dbReference type="PANTHER" id="PTHR35774:SF1">
    <property type="entry name" value="PHOTOSYSTEM II REACTION CENTER PROTEIN M"/>
    <property type="match status" value="1"/>
</dbReference>
<comment type="subunit">
    <text evidence="8">PSII is composed of 1 copy each of membrane proteins PsbA, PsbB, PsbC, PsbD, PsbE, PsbF, PsbH, PsbI, PsbJ, PsbK, PsbL, PsbM, PsbT, PsbX, PsbY, PsbZ, Psb30/Ycf12, peripheral proteins PsbO, CyanoQ (PsbQ),PsbU, PsbV and a large number of cofactors. It forms dimeric complexes.</text>
</comment>
<evidence type="ECO:0000256" key="2">
    <source>
        <dbReference type="ARBA" id="ARBA00022469"/>
    </source>
</evidence>
<dbReference type="Pfam" id="PF05151">
    <property type="entry name" value="PsbM"/>
    <property type="match status" value="1"/>
</dbReference>
<protein>
    <recommendedName>
        <fullName evidence="8">Photosystem II reaction center protein M</fullName>
        <shortName evidence="8">PSII-M</shortName>
    </recommendedName>
</protein>
<dbReference type="PANTHER" id="PTHR35774">
    <property type="entry name" value="PHOTOSYSTEM II REACTION CENTER PROTEIN M"/>
    <property type="match status" value="1"/>
</dbReference>
<keyword evidence="6 8" id="KW-0472">Membrane</keyword>
<evidence type="ECO:0000256" key="5">
    <source>
        <dbReference type="ARBA" id="ARBA00022989"/>
    </source>
</evidence>
<proteinExistence type="inferred from homology"/>
<comment type="function">
    <text evidence="8">One of the components of the core complex of photosystem II (PSII). PSII is a light-driven water:plastoquinone oxidoreductase that uses light energy to abstract electrons from H(2)O, generating O(2) and a proton gradient subsequently used for ATP formation. It consists of a core antenna complex that captures photons, and an electron transfer chain that converts photonic excitation into a charge separation. This subunit is found at the monomer-monomer interface.</text>
</comment>
<keyword evidence="8" id="KW-0793">Thylakoid</keyword>
<dbReference type="HAMAP" id="MF_00438">
    <property type="entry name" value="PSII_PsbM"/>
    <property type="match status" value="1"/>
</dbReference>
<evidence type="ECO:0000256" key="1">
    <source>
        <dbReference type="ARBA" id="ARBA00004167"/>
    </source>
</evidence>
<dbReference type="SUPFAM" id="SSF161033">
    <property type="entry name" value="Photosystem II reaction center protein M, PsbM"/>
    <property type="match status" value="1"/>
</dbReference>
<keyword evidence="7 8" id="KW-0604">Photosystem II</keyword>
<gene>
    <name evidence="8" type="primary">psbM</name>
    <name evidence="9" type="ORF">MC7420_2084</name>
</gene>
<dbReference type="EMBL" id="DS989850">
    <property type="protein sequence ID" value="EDX75080.1"/>
    <property type="molecule type" value="Genomic_DNA"/>
</dbReference>
<keyword evidence="2 8" id="KW-0674">Reaction center</keyword>
<evidence type="ECO:0000256" key="3">
    <source>
        <dbReference type="ARBA" id="ARBA00022531"/>
    </source>
</evidence>
<keyword evidence="4 8" id="KW-0812">Transmembrane</keyword>
<evidence type="ECO:0000256" key="8">
    <source>
        <dbReference type="HAMAP-Rule" id="MF_00438"/>
    </source>
</evidence>